<evidence type="ECO:0000256" key="3">
    <source>
        <dbReference type="ARBA" id="ARBA00022679"/>
    </source>
</evidence>
<gene>
    <name evidence="7" type="ORF">KQI75_12490</name>
</gene>
<evidence type="ECO:0000259" key="5">
    <source>
        <dbReference type="PROSITE" id="PS50075"/>
    </source>
</evidence>
<proteinExistence type="inferred from homology"/>
<dbReference type="SMART" id="SM00825">
    <property type="entry name" value="PKS_KS"/>
    <property type="match status" value="1"/>
</dbReference>
<feature type="domain" description="Ketosynthase family 3 (KS3)" evidence="6">
    <location>
        <begin position="3"/>
        <end position="416"/>
    </location>
</feature>
<dbReference type="InterPro" id="IPR014030">
    <property type="entry name" value="Ketoacyl_synth_N"/>
</dbReference>
<dbReference type="InterPro" id="IPR020841">
    <property type="entry name" value="PKS_Beta-ketoAc_synthase_dom"/>
</dbReference>
<evidence type="ECO:0000256" key="4">
    <source>
        <dbReference type="RuleBase" id="RU003694"/>
    </source>
</evidence>
<organism evidence="7 8">
    <name type="scientific">Butyricicoccus intestinisimiae</name>
    <dbReference type="NCBI Taxonomy" id="2841509"/>
    <lineage>
        <taxon>Bacteria</taxon>
        <taxon>Bacillati</taxon>
        <taxon>Bacillota</taxon>
        <taxon>Clostridia</taxon>
        <taxon>Eubacteriales</taxon>
        <taxon>Butyricicoccaceae</taxon>
        <taxon>Butyricicoccus</taxon>
    </lineage>
</organism>
<sequence>MQYHQIAVIGMSGRFAQSETLLDFRRVLSRKQDCIAEVSEKRKRLLGLEPDADCIQLGSIEDIDCFDHKYFGIPSKEADFMSPEQRLGLELATEAVLNAGYSLEQFRGKNCGVLVSSSEIAYNKERAASTSLSVLGNMKLMICGKIAYFLDLRAANAMYDAGCSSSLAAIHDACMKLMTEEWEYALVGGISLFTDIEDKKKQKYQTMGLLSPEYRSKAFDEQADGTSAGEGAAFVLLKRLKDAERDGDFIYGVLTSGAVNGDGARCSKVTMPSPEAQRQVIERAWRDSGNPELTEIEAHGIGNKIGDSVEAEALFENLRAAGLDKKEIYLSAVKTNIGHLYEAAGVASLVKVLLGFRYDEAYPLANFQQANALIDFASVGLTPLTETRHFSPGSHRVAGIDGFGISGTNVHVLVENYANKQVQERNDAPSLVKLSAQSEESFYGNSERFAQALRDGKTDYAAAVYTMNTARDDGAVRRLVYCDSKQDLLERLDMMRPTTEPQPKKLVFVLKQEDCEQAQCGAYETLFPGMRSFWKETGIPDLTFKCAAYRYFTACGMTPDYVLADKAGKAVVQYAAGRRSIEDLQAAVNQTDNDYTKVVKQLEKLAKDNNLLVVDFGHKGALRQLVCLEGVQVLSVARPREMAGLFVDWYNNGKSIDWEVFYQEKQPRVCLPGYAFEKCSHWITPEKKQAERVSGVTPSVVPPTSAPAAPSPAEPIQLPHLAQPIKMPHLAQASAQNEQMKPEPPINGDGKLIQVEQFLEKLWMKILNFSDSIAYDEDFFYLGGNSLLIEMMADPIDQQFGIDFDIYEIYENETIEKLAHRILETAS</sequence>
<keyword evidence="8" id="KW-1185">Reference proteome</keyword>
<dbReference type="PANTHER" id="PTHR43775:SF37">
    <property type="entry name" value="SI:DKEY-61P9.11"/>
    <property type="match status" value="1"/>
</dbReference>
<protein>
    <recommendedName>
        <fullName evidence="9">Carrier domain-containing protein</fullName>
    </recommendedName>
</protein>
<comment type="caution">
    <text evidence="7">The sequence shown here is derived from an EMBL/GenBank/DDBJ whole genome shotgun (WGS) entry which is preliminary data.</text>
</comment>
<keyword evidence="2" id="KW-0597">Phosphoprotein</keyword>
<dbReference type="InterPro" id="IPR009081">
    <property type="entry name" value="PP-bd_ACP"/>
</dbReference>
<keyword evidence="1" id="KW-0596">Phosphopantetheine</keyword>
<dbReference type="PANTHER" id="PTHR43775">
    <property type="entry name" value="FATTY ACID SYNTHASE"/>
    <property type="match status" value="1"/>
</dbReference>
<dbReference type="Pfam" id="PF00550">
    <property type="entry name" value="PP-binding"/>
    <property type="match status" value="1"/>
</dbReference>
<dbReference type="Proteomes" id="UP000783588">
    <property type="component" value="Unassembled WGS sequence"/>
</dbReference>
<evidence type="ECO:0000256" key="2">
    <source>
        <dbReference type="ARBA" id="ARBA00022553"/>
    </source>
</evidence>
<reference evidence="7 8" key="1">
    <citation type="submission" date="2021-06" db="EMBL/GenBank/DDBJ databases">
        <authorList>
            <person name="Sun Q."/>
            <person name="Li D."/>
        </authorList>
    </citation>
    <scope>NUCLEOTIDE SEQUENCE [LARGE SCALE GENOMIC DNA]</scope>
    <source>
        <strain evidence="7 8">MSJd-7</strain>
    </source>
</reference>
<evidence type="ECO:0000256" key="1">
    <source>
        <dbReference type="ARBA" id="ARBA00022450"/>
    </source>
</evidence>
<dbReference type="PROSITE" id="PS52004">
    <property type="entry name" value="KS3_2"/>
    <property type="match status" value="1"/>
</dbReference>
<dbReference type="InterPro" id="IPR032821">
    <property type="entry name" value="PKS_assoc"/>
</dbReference>
<dbReference type="InterPro" id="IPR050091">
    <property type="entry name" value="PKS_NRPS_Biosynth_Enz"/>
</dbReference>
<evidence type="ECO:0000259" key="6">
    <source>
        <dbReference type="PROSITE" id="PS52004"/>
    </source>
</evidence>
<dbReference type="InterPro" id="IPR014031">
    <property type="entry name" value="Ketoacyl_synth_C"/>
</dbReference>
<dbReference type="CDD" id="cd00833">
    <property type="entry name" value="PKS"/>
    <property type="match status" value="1"/>
</dbReference>
<dbReference type="Pfam" id="PF16197">
    <property type="entry name" value="KAsynt_C_assoc"/>
    <property type="match status" value="1"/>
</dbReference>
<evidence type="ECO:0008006" key="9">
    <source>
        <dbReference type="Google" id="ProtNLM"/>
    </source>
</evidence>
<dbReference type="PROSITE" id="PS50075">
    <property type="entry name" value="CARRIER"/>
    <property type="match status" value="1"/>
</dbReference>
<dbReference type="RefSeq" id="WP_216471143.1">
    <property type="nucleotide sequence ID" value="NZ_JAHLQI010000008.1"/>
</dbReference>
<evidence type="ECO:0000313" key="7">
    <source>
        <dbReference type="EMBL" id="MBU5491419.1"/>
    </source>
</evidence>
<dbReference type="Pfam" id="PF02801">
    <property type="entry name" value="Ketoacyl-synt_C"/>
    <property type="match status" value="1"/>
</dbReference>
<name>A0ABS6EUP9_9FIRM</name>
<dbReference type="EMBL" id="JAHLQI010000008">
    <property type="protein sequence ID" value="MBU5491419.1"/>
    <property type="molecule type" value="Genomic_DNA"/>
</dbReference>
<accession>A0ABS6EUP9</accession>
<comment type="similarity">
    <text evidence="4">Belongs to the thiolase-like superfamily. Beta-ketoacyl-ACP synthases family.</text>
</comment>
<evidence type="ECO:0000313" key="8">
    <source>
        <dbReference type="Proteomes" id="UP000783588"/>
    </source>
</evidence>
<feature type="domain" description="Carrier" evidence="5">
    <location>
        <begin position="750"/>
        <end position="826"/>
    </location>
</feature>
<dbReference type="Pfam" id="PF00109">
    <property type="entry name" value="ketoacyl-synt"/>
    <property type="match status" value="1"/>
</dbReference>
<keyword evidence="3 4" id="KW-0808">Transferase</keyword>